<dbReference type="PANTHER" id="PTHR37196">
    <property type="entry name" value="TRANSMEMBRANE PROTEIN"/>
    <property type="match status" value="1"/>
</dbReference>
<gene>
    <name evidence="2" type="ORF">RJ640_004712</name>
</gene>
<dbReference type="EMBL" id="JAVXUO010000676">
    <property type="protein sequence ID" value="KAK2990034.1"/>
    <property type="molecule type" value="Genomic_DNA"/>
</dbReference>
<evidence type="ECO:0000256" key="1">
    <source>
        <dbReference type="SAM" id="MobiDB-lite"/>
    </source>
</evidence>
<name>A0AA88RHZ9_9ASTE</name>
<dbReference type="PANTHER" id="PTHR37196:SF2">
    <property type="entry name" value="TRANSMEMBRANE PROTEIN"/>
    <property type="match status" value="1"/>
</dbReference>
<accession>A0AA88RHZ9</accession>
<keyword evidence="3" id="KW-1185">Reference proteome</keyword>
<feature type="region of interest" description="Disordered" evidence="1">
    <location>
        <begin position="110"/>
        <end position="148"/>
    </location>
</feature>
<proteinExistence type="predicted"/>
<evidence type="ECO:0000313" key="3">
    <source>
        <dbReference type="Proteomes" id="UP001187471"/>
    </source>
</evidence>
<organism evidence="2 3">
    <name type="scientific">Escallonia rubra</name>
    <dbReference type="NCBI Taxonomy" id="112253"/>
    <lineage>
        <taxon>Eukaryota</taxon>
        <taxon>Viridiplantae</taxon>
        <taxon>Streptophyta</taxon>
        <taxon>Embryophyta</taxon>
        <taxon>Tracheophyta</taxon>
        <taxon>Spermatophyta</taxon>
        <taxon>Magnoliopsida</taxon>
        <taxon>eudicotyledons</taxon>
        <taxon>Gunneridae</taxon>
        <taxon>Pentapetalae</taxon>
        <taxon>asterids</taxon>
        <taxon>campanulids</taxon>
        <taxon>Escalloniales</taxon>
        <taxon>Escalloniaceae</taxon>
        <taxon>Escallonia</taxon>
    </lineage>
</organism>
<evidence type="ECO:0000313" key="2">
    <source>
        <dbReference type="EMBL" id="KAK2990034.1"/>
    </source>
</evidence>
<feature type="compositionally biased region" description="Basic and acidic residues" evidence="1">
    <location>
        <begin position="110"/>
        <end position="127"/>
    </location>
</feature>
<reference evidence="2" key="1">
    <citation type="submission" date="2022-12" db="EMBL/GenBank/DDBJ databases">
        <title>Draft genome assemblies for two species of Escallonia (Escalloniales).</title>
        <authorList>
            <person name="Chanderbali A."/>
            <person name="Dervinis C."/>
            <person name="Anghel I."/>
            <person name="Soltis D."/>
            <person name="Soltis P."/>
            <person name="Zapata F."/>
        </authorList>
    </citation>
    <scope>NUCLEOTIDE SEQUENCE</scope>
    <source>
        <strain evidence="2">UCBG92.1500</strain>
        <tissue evidence="2">Leaf</tissue>
    </source>
</reference>
<dbReference type="AlphaFoldDB" id="A0AA88RHZ9"/>
<protein>
    <submittedName>
        <fullName evidence="2">Uncharacterized protein</fullName>
    </submittedName>
</protein>
<sequence>MKCIHYCHRPLTPLFSQLNYKQKMKGVGLLWLSTTEPTAPLRRRNISSPTAPQRTKAINPSMVLGASPPAATGDLSVLLQTSAVLLFAYWIANFVVPDIIAKDLQLDKAGEEQKSIDEDPLINKEESTAESSTRSSTRKKRDFNSTKL</sequence>
<comment type="caution">
    <text evidence="2">The sequence shown here is derived from an EMBL/GenBank/DDBJ whole genome shotgun (WGS) entry which is preliminary data.</text>
</comment>
<dbReference type="Proteomes" id="UP001187471">
    <property type="component" value="Unassembled WGS sequence"/>
</dbReference>